<evidence type="ECO:0000313" key="3">
    <source>
        <dbReference type="EMBL" id="ARE84941.1"/>
    </source>
</evidence>
<evidence type="ECO:0000256" key="1">
    <source>
        <dbReference type="SAM" id="Coils"/>
    </source>
</evidence>
<gene>
    <name evidence="3" type="ORF">ROSMUCSMR3_03487</name>
</gene>
<dbReference type="KEGG" id="rmm:ROSMUCSMR3_03487"/>
<reference evidence="3 4" key="1">
    <citation type="submission" date="2017-03" db="EMBL/GenBank/DDBJ databases">
        <title>Genome Sequence of Roseovarius mucosus strain SMR3 Isolated from a culture of the Diatom Skeletonema marinoi.</title>
        <authorList>
            <person name="Topel M."/>
            <person name="Pinder M."/>
            <person name="Johansson O.N."/>
            <person name="Kourtchenko O."/>
            <person name="Godhe A."/>
            <person name="Clarke A.K."/>
        </authorList>
    </citation>
    <scope>NUCLEOTIDE SEQUENCE [LARGE SCALE GENOMIC DNA]</scope>
    <source>
        <strain evidence="3 4">SMR3</strain>
    </source>
</reference>
<dbReference type="InterPro" id="IPR009628">
    <property type="entry name" value="Phage_tape_measure_N"/>
</dbReference>
<organism evidence="3 4">
    <name type="scientific">Roseovarius mucosus</name>
    <dbReference type="NCBI Taxonomy" id="215743"/>
    <lineage>
        <taxon>Bacteria</taxon>
        <taxon>Pseudomonadati</taxon>
        <taxon>Pseudomonadota</taxon>
        <taxon>Alphaproteobacteria</taxon>
        <taxon>Rhodobacterales</taxon>
        <taxon>Roseobacteraceae</taxon>
        <taxon>Roseovarius</taxon>
    </lineage>
</organism>
<dbReference type="Pfam" id="PF06791">
    <property type="entry name" value="TMP_2"/>
    <property type="match status" value="1"/>
</dbReference>
<keyword evidence="1" id="KW-0175">Coiled coil</keyword>
<feature type="domain" description="Bacteriophage tail tape measure N-terminal" evidence="2">
    <location>
        <begin position="128"/>
        <end position="243"/>
    </location>
</feature>
<evidence type="ECO:0000313" key="4">
    <source>
        <dbReference type="Proteomes" id="UP000192273"/>
    </source>
</evidence>
<dbReference type="Proteomes" id="UP000192273">
    <property type="component" value="Chromosome"/>
</dbReference>
<feature type="coiled-coil region" evidence="1">
    <location>
        <begin position="645"/>
        <end position="707"/>
    </location>
</feature>
<dbReference type="RefSeq" id="WP_237183477.1">
    <property type="nucleotide sequence ID" value="NZ_CP020474.1"/>
</dbReference>
<feature type="coiled-coil region" evidence="1">
    <location>
        <begin position="229"/>
        <end position="256"/>
    </location>
</feature>
<evidence type="ECO:0000259" key="2">
    <source>
        <dbReference type="Pfam" id="PF06791"/>
    </source>
</evidence>
<accession>A0A1V0RT58</accession>
<sequence length="934" mass="98052">MTLRVQGEILMDTEQAKAQMRSLAVASLGAARDLRALGVEGVGIGRGMDIVARTTKSAEESMNVLAQEQDRLRAQFDPLFAASKRYETALEQLNAAQRVGALTSRQYDAALDSLNADFARSTMAAQQLAGANRLAAGSMGNLVAQGNDVFVMLAAGQNPLTLAIQQGTQITQVIGPLGAAGAFRALGGAVLSMLSPINLITIAALAATATVVNWFMSASEEGETFADTVEALETRIDSLKDKIAEASGTRLELAERFGEGFVERAQDLLDRIVEAEKRAVARETRDNIGSFLGETGVDFGRVNRNRELLPQSVDGGLDVAEGQALSTLASELDLSGLFGRMRAGSRQLVQDVLNDFAALEEAAKGTVEEQAAAVDALIESYSAAAKASGEVSEAEKARLDTLAQMRLRLAEVAQLQSQDPARNRQIEEMLTFLDLVTKATGEQLKAEAAAQAMLSTMTEQNAIALAIAQHGADSAAVTRLRAQFALDAALAEADASDASVETKDAMREAAQAAFEIATSDMSGSIRAAADEAARLSAEVRGAVDAMFDLQSQGEVGLENARIRAEFRDDPVGRAGALAGARFDRETAVIRGEASGDLPTVDALNARRDAVVELARETARLNELARPTRSTSGARGASTNATLREQQALDRLIESKRREIEALRESDPVQREMIRLRESLTAATPKQREEIEALVEAHENERVALERKEEFSRAVDDVLLEAESLRDVWKGIGDMIVRAAKEALILGSGPLGGLFGGSGLLGGIFGGGGSGGALGDLFGLFSGGSLLSFANGGLPGFAAGGDPLVTRPGLLLGAGTGRGDKIPALVSAGEFIMTAEATARNRALLEAMNAGAIIPGFAGGGLPLPAQAGGAVGTAGGAGLQSNSVTRLRIEPSELFRVVAEERARDVAIEVVDDFSAQQLPGRVEAIRRDPLGRG</sequence>
<keyword evidence="4" id="KW-1185">Reference proteome</keyword>
<dbReference type="EMBL" id="CP020474">
    <property type="protein sequence ID" value="ARE84941.1"/>
    <property type="molecule type" value="Genomic_DNA"/>
</dbReference>
<protein>
    <submittedName>
        <fullName evidence="3">Prophage tail length tape measure protein</fullName>
    </submittedName>
</protein>
<name>A0A1V0RT58_9RHOB</name>
<proteinExistence type="predicted"/>
<dbReference type="AlphaFoldDB" id="A0A1V0RT58"/>